<feature type="transmembrane region" description="Helical" evidence="3">
    <location>
        <begin position="45"/>
        <end position="69"/>
    </location>
</feature>
<keyword evidence="3" id="KW-1133">Transmembrane helix</keyword>
<proteinExistence type="inferred from homology"/>
<sequence length="269" mass="28624">MEMEPVRGAPEQPPRGSAPPAMRGGALSLVQPGGREQEVPCTLRGALALFFSHPSSLLILAGLLAVAAVRVQSPVHPAADVGVAAGVAALWCLQEWVVHAWLLHSPFDWAGRRIHEGHHARPYFHVSIDGPPLVAAFMAASLALFWCAFRGSELALTAALVYYAMGLAYEFTHYIAHTRYLPRSRIGKAIRMHHMLHHTRNEANWLAFVLPAVDALFGTAPDPASVRMSDMAKAGLRAAREAANGGGGGGGALERLRASREGAAVGGKS</sequence>
<keyword evidence="6" id="KW-1185">Reference proteome</keyword>
<gene>
    <name evidence="5" type="ORF">C2E20_3022</name>
</gene>
<evidence type="ECO:0000259" key="4">
    <source>
        <dbReference type="Pfam" id="PF04116"/>
    </source>
</evidence>
<feature type="region of interest" description="Disordered" evidence="2">
    <location>
        <begin position="242"/>
        <end position="269"/>
    </location>
</feature>
<accession>A0A2P6VIC2</accession>
<feature type="region of interest" description="Disordered" evidence="2">
    <location>
        <begin position="1"/>
        <end position="28"/>
    </location>
</feature>
<reference evidence="5 6" key="1">
    <citation type="journal article" date="2018" name="Plant J.">
        <title>Genome sequences of Chlorella sorokiniana UTEX 1602 and Micractinium conductrix SAG 241.80: implications to maltose excretion by a green alga.</title>
        <authorList>
            <person name="Arriola M.B."/>
            <person name="Velmurugan N."/>
            <person name="Zhang Y."/>
            <person name="Plunkett M.H."/>
            <person name="Hondzo H."/>
            <person name="Barney B.M."/>
        </authorList>
    </citation>
    <scope>NUCLEOTIDE SEQUENCE [LARGE SCALE GENOMIC DNA]</scope>
    <source>
        <strain evidence="5 6">SAG 241.80</strain>
    </source>
</reference>
<comment type="caution">
    <text evidence="5">The sequence shown here is derived from an EMBL/GenBank/DDBJ whole genome shotgun (WGS) entry which is preliminary data.</text>
</comment>
<feature type="transmembrane region" description="Helical" evidence="3">
    <location>
        <begin position="154"/>
        <end position="176"/>
    </location>
</feature>
<dbReference type="Proteomes" id="UP000239649">
    <property type="component" value="Unassembled WGS sequence"/>
</dbReference>
<keyword evidence="3" id="KW-0812">Transmembrane</keyword>
<dbReference type="EMBL" id="LHPF02000006">
    <property type="protein sequence ID" value="PSC73834.1"/>
    <property type="molecule type" value="Genomic_DNA"/>
</dbReference>
<evidence type="ECO:0000256" key="1">
    <source>
        <dbReference type="ARBA" id="ARBA00009324"/>
    </source>
</evidence>
<dbReference type="AlphaFoldDB" id="A0A2P6VIC2"/>
<keyword evidence="3" id="KW-0472">Membrane</keyword>
<dbReference type="InterPro" id="IPR006694">
    <property type="entry name" value="Fatty_acid_hydroxylase"/>
</dbReference>
<dbReference type="GO" id="GO:0005506">
    <property type="term" value="F:iron ion binding"/>
    <property type="evidence" value="ECO:0007669"/>
    <property type="project" value="InterPro"/>
</dbReference>
<feature type="domain" description="Fatty acid hydroxylase" evidence="4">
    <location>
        <begin position="88"/>
        <end position="219"/>
    </location>
</feature>
<comment type="similarity">
    <text evidence="1">Belongs to the sterol desaturase family.</text>
</comment>
<feature type="transmembrane region" description="Helical" evidence="3">
    <location>
        <begin position="123"/>
        <end position="148"/>
    </location>
</feature>
<dbReference type="GO" id="GO:0016491">
    <property type="term" value="F:oxidoreductase activity"/>
    <property type="evidence" value="ECO:0007669"/>
    <property type="project" value="InterPro"/>
</dbReference>
<feature type="transmembrane region" description="Helical" evidence="3">
    <location>
        <begin position="81"/>
        <end position="102"/>
    </location>
</feature>
<evidence type="ECO:0000313" key="6">
    <source>
        <dbReference type="Proteomes" id="UP000239649"/>
    </source>
</evidence>
<evidence type="ECO:0000256" key="3">
    <source>
        <dbReference type="SAM" id="Phobius"/>
    </source>
</evidence>
<evidence type="ECO:0000313" key="5">
    <source>
        <dbReference type="EMBL" id="PSC73834.1"/>
    </source>
</evidence>
<evidence type="ECO:0000256" key="2">
    <source>
        <dbReference type="SAM" id="MobiDB-lite"/>
    </source>
</evidence>
<dbReference type="Pfam" id="PF04116">
    <property type="entry name" value="FA_hydroxylase"/>
    <property type="match status" value="1"/>
</dbReference>
<dbReference type="OrthoDB" id="513847at2759"/>
<name>A0A2P6VIC2_9CHLO</name>
<dbReference type="GO" id="GO:0008610">
    <property type="term" value="P:lipid biosynthetic process"/>
    <property type="evidence" value="ECO:0007669"/>
    <property type="project" value="InterPro"/>
</dbReference>
<protein>
    <submittedName>
        <fullName evidence="5">Fatty acid hydroxylase isoform B</fullName>
    </submittedName>
</protein>
<organism evidence="5 6">
    <name type="scientific">Micractinium conductrix</name>
    <dbReference type="NCBI Taxonomy" id="554055"/>
    <lineage>
        <taxon>Eukaryota</taxon>
        <taxon>Viridiplantae</taxon>
        <taxon>Chlorophyta</taxon>
        <taxon>core chlorophytes</taxon>
        <taxon>Trebouxiophyceae</taxon>
        <taxon>Chlorellales</taxon>
        <taxon>Chlorellaceae</taxon>
        <taxon>Chlorella clade</taxon>
        <taxon>Micractinium</taxon>
    </lineage>
</organism>